<evidence type="ECO:0000313" key="2">
    <source>
        <dbReference type="Proteomes" id="UP000271098"/>
    </source>
</evidence>
<dbReference type="EMBL" id="UYRT01029391">
    <property type="protein sequence ID" value="VDK69618.1"/>
    <property type="molecule type" value="Genomic_DNA"/>
</dbReference>
<keyword evidence="2" id="KW-1185">Reference proteome</keyword>
<gene>
    <name evidence="1" type="ORF">GPUH_LOCUS9228</name>
</gene>
<dbReference type="WBParaSite" id="GPUH_0000923801-mRNA-1">
    <property type="protein sequence ID" value="GPUH_0000923801-mRNA-1"/>
    <property type="gene ID" value="GPUH_0000923801"/>
</dbReference>
<proteinExistence type="predicted"/>
<reference evidence="3" key="1">
    <citation type="submission" date="2016-06" db="UniProtKB">
        <authorList>
            <consortium name="WormBaseParasite"/>
        </authorList>
    </citation>
    <scope>IDENTIFICATION</scope>
</reference>
<name>A0A183DKI7_9BILA</name>
<accession>A0A183DKI7</accession>
<evidence type="ECO:0000313" key="3">
    <source>
        <dbReference type="WBParaSite" id="GPUH_0000923801-mRNA-1"/>
    </source>
</evidence>
<sequence length="261" mass="29253">MEDEANSQYDQSLTIDANNALCSSENAGFFQRAIAQNPKQLFSAEQPLDLSSHSHYHTEQNPRYQKVSVQNYLLPSEDSASIVTNEQQNLPYPLLRKALQQPSKISYAEVLRRNYLKTSDVQQKLQNILSTAQLSLTGLGDVETEMPSTSKNLRKVDIVLDNSGCSEKIGCRDKQLFDSSPDLPKSSLFERSHPRFLPATDPEVALDQDLIHIVQAIMQGIKRQKFSTSSSSEAVSEPGRATYSWDAADTNISDQENIQNW</sequence>
<reference evidence="1 2" key="2">
    <citation type="submission" date="2018-11" db="EMBL/GenBank/DDBJ databases">
        <authorList>
            <consortium name="Pathogen Informatics"/>
        </authorList>
    </citation>
    <scope>NUCLEOTIDE SEQUENCE [LARGE SCALE GENOMIC DNA]</scope>
</reference>
<evidence type="ECO:0000313" key="1">
    <source>
        <dbReference type="EMBL" id="VDK69618.1"/>
    </source>
</evidence>
<dbReference type="AlphaFoldDB" id="A0A183DKI7"/>
<organism evidence="3">
    <name type="scientific">Gongylonema pulchrum</name>
    <dbReference type="NCBI Taxonomy" id="637853"/>
    <lineage>
        <taxon>Eukaryota</taxon>
        <taxon>Metazoa</taxon>
        <taxon>Ecdysozoa</taxon>
        <taxon>Nematoda</taxon>
        <taxon>Chromadorea</taxon>
        <taxon>Rhabditida</taxon>
        <taxon>Spirurina</taxon>
        <taxon>Spiruromorpha</taxon>
        <taxon>Spiruroidea</taxon>
        <taxon>Gongylonematidae</taxon>
        <taxon>Gongylonema</taxon>
    </lineage>
</organism>
<dbReference type="Proteomes" id="UP000271098">
    <property type="component" value="Unassembled WGS sequence"/>
</dbReference>
<protein>
    <submittedName>
        <fullName evidence="1 3">Uncharacterized protein</fullName>
    </submittedName>
</protein>